<organism evidence="2 3">
    <name type="scientific">Caenorhabditis elegans</name>
    <dbReference type="NCBI Taxonomy" id="6239"/>
    <lineage>
        <taxon>Eukaryota</taxon>
        <taxon>Metazoa</taxon>
        <taxon>Ecdysozoa</taxon>
        <taxon>Nematoda</taxon>
        <taxon>Chromadorea</taxon>
        <taxon>Rhabditida</taxon>
        <taxon>Rhabditina</taxon>
        <taxon>Rhabditomorpha</taxon>
        <taxon>Rhabditoidea</taxon>
        <taxon>Rhabditidae</taxon>
        <taxon>Peloderinae</taxon>
        <taxon>Caenorhabditis</taxon>
    </lineage>
</organism>
<dbReference type="HOGENOM" id="CLU_3126361_0_0_1"/>
<evidence type="ECO:0000313" key="4">
    <source>
        <dbReference type="WormBase" id="T05C12.15"/>
    </source>
</evidence>
<dbReference type="WormBase" id="T05C12.15">
    <property type="protein sequence ID" value="CE46625"/>
    <property type="gene ID" value="WBGene00219289"/>
</dbReference>
<dbReference type="Bgee" id="WBGene00219289">
    <property type="expression patterns" value="Expressed in larva and 3 other cell types or tissues"/>
</dbReference>
<dbReference type="AlphaFoldDB" id="H2L277"/>
<proteinExistence type="predicted"/>
<dbReference type="PaxDb" id="6239-T05C12.15"/>
<name>H2L277_CAEEL</name>
<feature type="chain" id="PRO_5003564300" evidence="1">
    <location>
        <begin position="20"/>
        <end position="50"/>
    </location>
</feature>
<evidence type="ECO:0000313" key="3">
    <source>
        <dbReference type="Proteomes" id="UP000001940"/>
    </source>
</evidence>
<dbReference type="CTD" id="13186029"/>
<dbReference type="RefSeq" id="NP_001254143.1">
    <property type="nucleotide sequence ID" value="NM_001267214.1"/>
</dbReference>
<reference evidence="2 3" key="1">
    <citation type="journal article" date="1998" name="Science">
        <title>Genome sequence of the nematode C. elegans: a platform for investigating biology.</title>
        <authorList>
            <consortium name="The C. elegans sequencing consortium"/>
            <person name="Sulson J.E."/>
            <person name="Waterston R."/>
        </authorList>
    </citation>
    <scope>NUCLEOTIDE SEQUENCE [LARGE SCALE GENOMIC DNA]</scope>
    <source>
        <strain evidence="2 3">Bristol N2</strain>
    </source>
</reference>
<protein>
    <submittedName>
        <fullName evidence="2">Venom protein</fullName>
    </submittedName>
</protein>
<evidence type="ECO:0000256" key="1">
    <source>
        <dbReference type="SAM" id="SignalP"/>
    </source>
</evidence>
<keyword evidence="1" id="KW-0732">Signal</keyword>
<dbReference type="InParanoid" id="H2L277"/>
<dbReference type="GeneID" id="13186029"/>
<dbReference type="AGR" id="WB:WBGene00219289"/>
<feature type="signal peptide" evidence="1">
    <location>
        <begin position="1"/>
        <end position="19"/>
    </location>
</feature>
<gene>
    <name evidence="2" type="ORF">CELE_T05C12.15</name>
    <name evidence="2 4" type="ORF">T05C12.15</name>
</gene>
<accession>H2L277</accession>
<dbReference type="Proteomes" id="UP000001940">
    <property type="component" value="Chromosome II"/>
</dbReference>
<dbReference type="EMBL" id="BX284602">
    <property type="protein sequence ID" value="CCE72342.1"/>
    <property type="molecule type" value="Genomic_DNA"/>
</dbReference>
<sequence>MKLFLLIFCILASLVFTEAIQTMDLCRSNCNTYIDTNSKKTCIERCGIVN</sequence>
<keyword evidence="3" id="KW-1185">Reference proteome</keyword>
<dbReference type="SMR" id="H2L277"/>
<dbReference type="KEGG" id="cel:CELE_T05C12.15"/>
<evidence type="ECO:0000313" key="2">
    <source>
        <dbReference type="EMBL" id="CCE72342.1"/>
    </source>
</evidence>